<keyword evidence="3" id="KW-1185">Reference proteome</keyword>
<dbReference type="EMBL" id="CP081294">
    <property type="protein sequence ID" value="QZD93945.1"/>
    <property type="molecule type" value="Genomic_DNA"/>
</dbReference>
<dbReference type="Proteomes" id="UP000824321">
    <property type="component" value="Chromosome"/>
</dbReference>
<dbReference type="RefSeq" id="WP_221429711.1">
    <property type="nucleotide sequence ID" value="NZ_CP081294.1"/>
</dbReference>
<feature type="chain" id="PRO_5045541571" description="Lipoprotein" evidence="1">
    <location>
        <begin position="23"/>
        <end position="141"/>
    </location>
</feature>
<sequence length="141" mass="15687">MFKRLALSAAAIGLLAAPAAHADEHEGADKEMTKGEKRLAKMLEGRVAGEPERCIRTIGSRSITQIDDTALVYERGDTIWVNYTKTPDAIDDMDYLVIRKFSSTQLCKTDQVETYSRGGDFFSGVIFLDDFVPYRKVDSEG</sequence>
<keyword evidence="1" id="KW-0732">Signal</keyword>
<feature type="signal peptide" evidence="1">
    <location>
        <begin position="1"/>
        <end position="22"/>
    </location>
</feature>
<gene>
    <name evidence="2" type="ORF">K3136_07410</name>
</gene>
<protein>
    <recommendedName>
        <fullName evidence="4">Lipoprotein</fullName>
    </recommendedName>
</protein>
<reference evidence="2 3" key="1">
    <citation type="submission" date="2021-08" db="EMBL/GenBank/DDBJ databases">
        <title>Comparative Genomics Analysis of the Genus Qipengyuania Reveals Extensive Genetic Diversity and Metabolic Versatility, Including the Description of Fifteen Novel Species.</title>
        <authorList>
            <person name="Liu Y."/>
        </authorList>
    </citation>
    <scope>NUCLEOTIDE SEQUENCE [LARGE SCALE GENOMIC DNA]</scope>
    <source>
        <strain evidence="2 3">1NDH1</strain>
    </source>
</reference>
<proteinExistence type="predicted"/>
<evidence type="ECO:0000313" key="2">
    <source>
        <dbReference type="EMBL" id="QZD93945.1"/>
    </source>
</evidence>
<evidence type="ECO:0008006" key="4">
    <source>
        <dbReference type="Google" id="ProtNLM"/>
    </source>
</evidence>
<evidence type="ECO:0000313" key="3">
    <source>
        <dbReference type="Proteomes" id="UP000824321"/>
    </source>
</evidence>
<evidence type="ECO:0000256" key="1">
    <source>
        <dbReference type="SAM" id="SignalP"/>
    </source>
</evidence>
<organism evidence="2 3">
    <name type="scientific">Qipengyuania gelatinilytica</name>
    <dbReference type="NCBI Taxonomy" id="2867231"/>
    <lineage>
        <taxon>Bacteria</taxon>
        <taxon>Pseudomonadati</taxon>
        <taxon>Pseudomonadota</taxon>
        <taxon>Alphaproteobacteria</taxon>
        <taxon>Sphingomonadales</taxon>
        <taxon>Erythrobacteraceae</taxon>
        <taxon>Qipengyuania</taxon>
    </lineage>
</organism>
<name>A0ABX8ZY41_9SPHN</name>
<accession>A0ABX8ZY41</accession>